<keyword evidence="3" id="KW-1185">Reference proteome</keyword>
<accession>A0A834SMY4</accession>
<name>A0A834SMY4_9FABA</name>
<dbReference type="AlphaFoldDB" id="A0A834SMY4"/>
<gene>
    <name evidence="2" type="ORF">G2W53_037616</name>
</gene>
<evidence type="ECO:0000313" key="3">
    <source>
        <dbReference type="Proteomes" id="UP000634136"/>
    </source>
</evidence>
<proteinExistence type="predicted"/>
<comment type="caution">
    <text evidence="2">The sequence shown here is derived from an EMBL/GenBank/DDBJ whole genome shotgun (WGS) entry which is preliminary data.</text>
</comment>
<reference evidence="2" key="1">
    <citation type="submission" date="2020-09" db="EMBL/GenBank/DDBJ databases">
        <title>Genome-Enabled Discovery of Anthraquinone Biosynthesis in Senna tora.</title>
        <authorList>
            <person name="Kang S.-H."/>
            <person name="Pandey R.P."/>
            <person name="Lee C.-M."/>
            <person name="Sim J.-S."/>
            <person name="Jeong J.-T."/>
            <person name="Choi B.-S."/>
            <person name="Jung M."/>
            <person name="Ginzburg D."/>
            <person name="Zhao K."/>
            <person name="Won S.Y."/>
            <person name="Oh T.-J."/>
            <person name="Yu Y."/>
            <person name="Kim N.-H."/>
            <person name="Lee O.R."/>
            <person name="Lee T.-H."/>
            <person name="Bashyal P."/>
            <person name="Kim T.-S."/>
            <person name="Lee W.-H."/>
            <person name="Kawkins C."/>
            <person name="Kim C.-K."/>
            <person name="Kim J.S."/>
            <person name="Ahn B.O."/>
            <person name="Rhee S.Y."/>
            <person name="Sohng J.K."/>
        </authorList>
    </citation>
    <scope>NUCLEOTIDE SEQUENCE</scope>
    <source>
        <tissue evidence="2">Leaf</tissue>
    </source>
</reference>
<organism evidence="2 3">
    <name type="scientific">Senna tora</name>
    <dbReference type="NCBI Taxonomy" id="362788"/>
    <lineage>
        <taxon>Eukaryota</taxon>
        <taxon>Viridiplantae</taxon>
        <taxon>Streptophyta</taxon>
        <taxon>Embryophyta</taxon>
        <taxon>Tracheophyta</taxon>
        <taxon>Spermatophyta</taxon>
        <taxon>Magnoliopsida</taxon>
        <taxon>eudicotyledons</taxon>
        <taxon>Gunneridae</taxon>
        <taxon>Pentapetalae</taxon>
        <taxon>rosids</taxon>
        <taxon>fabids</taxon>
        <taxon>Fabales</taxon>
        <taxon>Fabaceae</taxon>
        <taxon>Caesalpinioideae</taxon>
        <taxon>Cassia clade</taxon>
        <taxon>Senna</taxon>
    </lineage>
</organism>
<dbReference type="EMBL" id="JAAIUW010000012">
    <property type="protein sequence ID" value="KAF7805455.1"/>
    <property type="molecule type" value="Genomic_DNA"/>
</dbReference>
<feature type="region of interest" description="Disordered" evidence="1">
    <location>
        <begin position="25"/>
        <end position="54"/>
    </location>
</feature>
<dbReference type="Proteomes" id="UP000634136">
    <property type="component" value="Unassembled WGS sequence"/>
</dbReference>
<evidence type="ECO:0000256" key="1">
    <source>
        <dbReference type="SAM" id="MobiDB-lite"/>
    </source>
</evidence>
<evidence type="ECO:0000313" key="2">
    <source>
        <dbReference type="EMBL" id="KAF7805455.1"/>
    </source>
</evidence>
<sequence length="54" mass="6131">MKQICRGSTSFTELESERQAWGPRYASSFRSSNSRHGESDGGHIESAWVEGKRR</sequence>
<protein>
    <submittedName>
        <fullName evidence="2">Uncharacterized protein</fullName>
    </submittedName>
</protein>